<proteinExistence type="predicted"/>
<sequence length="133" mass="14998">MLPTLPTMPIQGSKTERKLLKLFKGLDASKQQTLVSFAEFLLTQASEEAKVSLEQEGKETSLTEPLDIERPENESVIKAIKRLSETYPMVNKDNILHPISDLMTAHMLQGKEAEQIIDELEAVFLKEYQGPNN</sequence>
<evidence type="ECO:0000313" key="1">
    <source>
        <dbReference type="EMBL" id="TCJ84849.1"/>
    </source>
</evidence>
<organism evidence="1 2">
    <name type="scientific">Cocleimonas flava</name>
    <dbReference type="NCBI Taxonomy" id="634765"/>
    <lineage>
        <taxon>Bacteria</taxon>
        <taxon>Pseudomonadati</taxon>
        <taxon>Pseudomonadota</taxon>
        <taxon>Gammaproteobacteria</taxon>
        <taxon>Thiotrichales</taxon>
        <taxon>Thiotrichaceae</taxon>
        <taxon>Cocleimonas</taxon>
    </lineage>
</organism>
<name>A0A4R1EY77_9GAMM</name>
<evidence type="ECO:0008006" key="3">
    <source>
        <dbReference type="Google" id="ProtNLM"/>
    </source>
</evidence>
<reference evidence="1 2" key="1">
    <citation type="submission" date="2019-03" db="EMBL/GenBank/DDBJ databases">
        <title>Genomic Encyclopedia of Type Strains, Phase IV (KMG-IV): sequencing the most valuable type-strain genomes for metagenomic binning, comparative biology and taxonomic classification.</title>
        <authorList>
            <person name="Goeker M."/>
        </authorList>
    </citation>
    <scope>NUCLEOTIDE SEQUENCE [LARGE SCALE GENOMIC DNA]</scope>
    <source>
        <strain evidence="1 2">DSM 24830</strain>
    </source>
</reference>
<accession>A0A4R1EY77</accession>
<dbReference type="Proteomes" id="UP000294887">
    <property type="component" value="Unassembled WGS sequence"/>
</dbReference>
<dbReference type="EMBL" id="SMFQ01000004">
    <property type="protein sequence ID" value="TCJ84849.1"/>
    <property type="molecule type" value="Genomic_DNA"/>
</dbReference>
<protein>
    <recommendedName>
        <fullName evidence="3">Crp/Fnr family transcriptional regulator</fullName>
    </recommendedName>
</protein>
<comment type="caution">
    <text evidence="1">The sequence shown here is derived from an EMBL/GenBank/DDBJ whole genome shotgun (WGS) entry which is preliminary data.</text>
</comment>
<keyword evidence="2" id="KW-1185">Reference proteome</keyword>
<dbReference type="RefSeq" id="WP_207907089.1">
    <property type="nucleotide sequence ID" value="NZ_BAAAFU010000006.1"/>
</dbReference>
<gene>
    <name evidence="1" type="ORF">EV695_2812</name>
</gene>
<evidence type="ECO:0000313" key="2">
    <source>
        <dbReference type="Proteomes" id="UP000294887"/>
    </source>
</evidence>
<dbReference type="AlphaFoldDB" id="A0A4R1EY77"/>